<keyword evidence="4" id="KW-1185">Reference proteome</keyword>
<accession>A0A2C9W2T8</accession>
<dbReference type="STRING" id="3983.A0A2C9W2T8"/>
<evidence type="ECO:0000313" key="4">
    <source>
        <dbReference type="Proteomes" id="UP000091857"/>
    </source>
</evidence>
<evidence type="ECO:0000313" key="3">
    <source>
        <dbReference type="EMBL" id="OAY53366.1"/>
    </source>
</evidence>
<comment type="caution">
    <text evidence="3">The sequence shown here is derived from an EMBL/GenBank/DDBJ whole genome shotgun (WGS) entry which is preliminary data.</text>
</comment>
<evidence type="ECO:0000259" key="2">
    <source>
        <dbReference type="Pfam" id="PF05678"/>
    </source>
</evidence>
<proteinExistence type="predicted"/>
<dbReference type="OrthoDB" id="1725273at2759"/>
<organism evidence="3 4">
    <name type="scientific">Manihot esculenta</name>
    <name type="common">Cassava</name>
    <name type="synonym">Jatropha manihot</name>
    <dbReference type="NCBI Taxonomy" id="3983"/>
    <lineage>
        <taxon>Eukaryota</taxon>
        <taxon>Viridiplantae</taxon>
        <taxon>Streptophyta</taxon>
        <taxon>Embryophyta</taxon>
        <taxon>Tracheophyta</taxon>
        <taxon>Spermatophyta</taxon>
        <taxon>Magnoliopsida</taxon>
        <taxon>eudicotyledons</taxon>
        <taxon>Gunneridae</taxon>
        <taxon>Pentapetalae</taxon>
        <taxon>rosids</taxon>
        <taxon>fabids</taxon>
        <taxon>Malpighiales</taxon>
        <taxon>Euphorbiaceae</taxon>
        <taxon>Crotonoideae</taxon>
        <taxon>Manihoteae</taxon>
        <taxon>Manihot</taxon>
    </lineage>
</organism>
<protein>
    <recommendedName>
        <fullName evidence="2">VQ domain-containing protein</fullName>
    </recommendedName>
</protein>
<reference evidence="4" key="1">
    <citation type="journal article" date="2016" name="Nat. Biotechnol.">
        <title>Sequencing wild and cultivated cassava and related species reveals extensive interspecific hybridization and genetic diversity.</title>
        <authorList>
            <person name="Bredeson J.V."/>
            <person name="Lyons J.B."/>
            <person name="Prochnik S.E."/>
            <person name="Wu G.A."/>
            <person name="Ha C.M."/>
            <person name="Edsinger-Gonzales E."/>
            <person name="Grimwood J."/>
            <person name="Schmutz J."/>
            <person name="Rabbi I.Y."/>
            <person name="Egesi C."/>
            <person name="Nauluvula P."/>
            <person name="Lebot V."/>
            <person name="Ndunguru J."/>
            <person name="Mkamilo G."/>
            <person name="Bart R.S."/>
            <person name="Setter T.L."/>
            <person name="Gleadow R.M."/>
            <person name="Kulakow P."/>
            <person name="Ferguson M.E."/>
            <person name="Rounsley S."/>
            <person name="Rokhsar D.S."/>
        </authorList>
    </citation>
    <scope>NUCLEOTIDE SEQUENCE [LARGE SCALE GENOMIC DNA]</scope>
    <source>
        <strain evidence="4">cv. AM560-2</strain>
    </source>
</reference>
<dbReference type="Proteomes" id="UP000091857">
    <property type="component" value="Chromosome 4"/>
</dbReference>
<feature type="region of interest" description="Disordered" evidence="1">
    <location>
        <begin position="1"/>
        <end position="22"/>
    </location>
</feature>
<dbReference type="Pfam" id="PF05678">
    <property type="entry name" value="VQ"/>
    <property type="match status" value="1"/>
</dbReference>
<gene>
    <name evidence="3" type="ORF">MANES_04G157400v8</name>
</gene>
<dbReference type="OMA" id="YDEGSFW"/>
<dbReference type="InterPro" id="IPR039335">
    <property type="entry name" value="SIB1/2"/>
</dbReference>
<dbReference type="AlphaFoldDB" id="A0A2C9W2T8"/>
<name>A0A2C9W2T8_MANES</name>
<dbReference type="InterPro" id="IPR008889">
    <property type="entry name" value="VQ"/>
</dbReference>
<dbReference type="Gramene" id="Manes.04G157400.1.v8.1">
    <property type="protein sequence ID" value="Manes.04G157400.1.v8.1.CDS.1"/>
    <property type="gene ID" value="Manes.04G157400.v8.1"/>
</dbReference>
<feature type="domain" description="VQ" evidence="2">
    <location>
        <begin position="30"/>
        <end position="56"/>
    </location>
</feature>
<dbReference type="EMBL" id="CM004390">
    <property type="protein sequence ID" value="OAY53366.1"/>
    <property type="molecule type" value="Genomic_DNA"/>
</dbReference>
<evidence type="ECO:0000256" key="1">
    <source>
        <dbReference type="SAM" id="MobiDB-lite"/>
    </source>
</evidence>
<feature type="compositionally biased region" description="Basic residues" evidence="1">
    <location>
        <begin position="11"/>
        <end position="22"/>
    </location>
</feature>
<dbReference type="PANTHER" id="PTHR33624:SF30">
    <property type="entry name" value="VQ DOMAIN-CONTAINING PROTEIN"/>
    <property type="match status" value="1"/>
</dbReference>
<sequence>MVMDVLSVNVKSKKQPRRRSTKKGIKVVYISSPMKFETSASKFRALVQELTGKDSDAERLMDDVNGVENYSTEILDRRAADESGGSLFPLMNSYNESSSPDSDSMLEGFDGGFLPAMEGSFMSMFQSNLFHESLALELDVFN</sequence>
<dbReference type="PANTHER" id="PTHR33624">
    <property type="entry name" value="SIGMA FACTOR BINDING PROTEIN 1, CHLOROPLASTIC"/>
    <property type="match status" value="1"/>
</dbReference>